<dbReference type="Proteomes" id="UP001054945">
    <property type="component" value="Unassembled WGS sequence"/>
</dbReference>
<dbReference type="Pfam" id="PF00282">
    <property type="entry name" value="Pyridoxal_deC"/>
    <property type="match status" value="1"/>
</dbReference>
<dbReference type="InterPro" id="IPR002129">
    <property type="entry name" value="PyrdxlP-dep_de-COase"/>
</dbReference>
<evidence type="ECO:0000256" key="10">
    <source>
        <dbReference type="RuleBase" id="RU000382"/>
    </source>
</evidence>
<dbReference type="GO" id="GO:0042423">
    <property type="term" value="P:catecholamine biosynthetic process"/>
    <property type="evidence" value="ECO:0007669"/>
    <property type="project" value="UniProtKB-KW"/>
</dbReference>
<reference evidence="11 12" key="1">
    <citation type="submission" date="2021-06" db="EMBL/GenBank/DDBJ databases">
        <title>Caerostris extrusa draft genome.</title>
        <authorList>
            <person name="Kono N."/>
            <person name="Arakawa K."/>
        </authorList>
    </citation>
    <scope>NUCLEOTIDE SEQUENCE [LARGE SCALE GENOMIC DNA]</scope>
</reference>
<dbReference type="AlphaFoldDB" id="A0AAV4Y278"/>
<evidence type="ECO:0000256" key="3">
    <source>
        <dbReference type="ARBA" id="ARBA00022584"/>
    </source>
</evidence>
<proteinExistence type="inferred from homology"/>
<dbReference type="GO" id="GO:0019752">
    <property type="term" value="P:carboxylic acid metabolic process"/>
    <property type="evidence" value="ECO:0007669"/>
    <property type="project" value="InterPro"/>
</dbReference>
<evidence type="ECO:0000256" key="7">
    <source>
        <dbReference type="ARBA" id="ARBA00038886"/>
    </source>
</evidence>
<dbReference type="PANTHER" id="PTHR11999:SF167">
    <property type="entry name" value="AROMATIC-L-AMINO-ACID DECARBOXYLASE"/>
    <property type="match status" value="1"/>
</dbReference>
<keyword evidence="12" id="KW-1185">Reference proteome</keyword>
<evidence type="ECO:0000313" key="12">
    <source>
        <dbReference type="Proteomes" id="UP001054945"/>
    </source>
</evidence>
<comment type="similarity">
    <text evidence="10">Belongs to the group II decarboxylase family.</text>
</comment>
<dbReference type="GO" id="GO:0030170">
    <property type="term" value="F:pyridoxal phosphate binding"/>
    <property type="evidence" value="ECO:0007669"/>
    <property type="project" value="InterPro"/>
</dbReference>
<dbReference type="InterPro" id="IPR015421">
    <property type="entry name" value="PyrdxlP-dep_Trfase_major"/>
</dbReference>
<evidence type="ECO:0000256" key="4">
    <source>
        <dbReference type="ARBA" id="ARBA00022793"/>
    </source>
</evidence>
<keyword evidence="6 10" id="KW-0456">Lyase</keyword>
<organism evidence="11 12">
    <name type="scientific">Caerostris extrusa</name>
    <name type="common">Bark spider</name>
    <name type="synonym">Caerostris bankana</name>
    <dbReference type="NCBI Taxonomy" id="172846"/>
    <lineage>
        <taxon>Eukaryota</taxon>
        <taxon>Metazoa</taxon>
        <taxon>Ecdysozoa</taxon>
        <taxon>Arthropoda</taxon>
        <taxon>Chelicerata</taxon>
        <taxon>Arachnida</taxon>
        <taxon>Araneae</taxon>
        <taxon>Araneomorphae</taxon>
        <taxon>Entelegynae</taxon>
        <taxon>Araneoidea</taxon>
        <taxon>Araneidae</taxon>
        <taxon>Caerostris</taxon>
    </lineage>
</organism>
<evidence type="ECO:0000256" key="8">
    <source>
        <dbReference type="ARBA" id="ARBA00040968"/>
    </source>
</evidence>
<dbReference type="Gene3D" id="1.20.1340.10">
    <property type="entry name" value="dopa decarboxylase, N-terminal domain"/>
    <property type="match status" value="1"/>
</dbReference>
<name>A0AAV4Y278_CAEEX</name>
<evidence type="ECO:0000256" key="1">
    <source>
        <dbReference type="ARBA" id="ARBA00001933"/>
    </source>
</evidence>
<dbReference type="GO" id="GO:0004058">
    <property type="term" value="F:aromatic-L-amino-acid decarboxylase activity"/>
    <property type="evidence" value="ECO:0007669"/>
    <property type="project" value="UniProtKB-EC"/>
</dbReference>
<dbReference type="Gene3D" id="3.40.640.10">
    <property type="entry name" value="Type I PLP-dependent aspartate aminotransferase-like (Major domain)"/>
    <property type="match status" value="1"/>
</dbReference>
<keyword evidence="3" id="KW-0127">Catecholamine biosynthesis</keyword>
<evidence type="ECO:0000313" key="11">
    <source>
        <dbReference type="EMBL" id="GIZ00536.1"/>
    </source>
</evidence>
<protein>
    <recommendedName>
        <fullName evidence="8">Aromatic-L-amino-acid decarboxylase</fullName>
        <ecNumber evidence="7">4.1.1.28</ecNumber>
    </recommendedName>
    <alternativeName>
        <fullName evidence="9">DOPA decarboxylase</fullName>
    </alternativeName>
</protein>
<sequence>MDSEEFRKCGKELVDFIADYHETMRERPVLPDVQPGYMRGLLPDHAPENPEPWQDVVADIEKVIMPGMTHWNSPHFHAYFPTGSSYPAICADILGSALTCIGFTWKASPACTEMEMMMMDWLGKALQLPEHFLFESNGSGGGVIQGTASEATLVALLAARTRTLKLNKGSKLGDLVSYASDQSHSSVERAALLGAVEMKLLPSDDNLSLRGEALEKAIKEDREKGKKIPFLVVATLGTTNTCAFDNLVEIGQICEL</sequence>
<evidence type="ECO:0000256" key="6">
    <source>
        <dbReference type="ARBA" id="ARBA00023239"/>
    </source>
</evidence>
<comment type="subunit">
    <text evidence="2">Homodimer.</text>
</comment>
<dbReference type="InterPro" id="IPR015424">
    <property type="entry name" value="PyrdxlP-dep_Trfase"/>
</dbReference>
<dbReference type="FunFam" id="1.20.1340.10:FF:000001">
    <property type="entry name" value="Histidine decarboxylase"/>
    <property type="match status" value="1"/>
</dbReference>
<dbReference type="SUPFAM" id="SSF53383">
    <property type="entry name" value="PLP-dependent transferases"/>
    <property type="match status" value="1"/>
</dbReference>
<evidence type="ECO:0000256" key="2">
    <source>
        <dbReference type="ARBA" id="ARBA00011738"/>
    </source>
</evidence>
<dbReference type="PANTHER" id="PTHR11999">
    <property type="entry name" value="GROUP II PYRIDOXAL-5-PHOSPHATE DECARBOXYLASE"/>
    <property type="match status" value="1"/>
</dbReference>
<dbReference type="EC" id="4.1.1.28" evidence="7"/>
<dbReference type="GO" id="GO:0006520">
    <property type="term" value="P:amino acid metabolic process"/>
    <property type="evidence" value="ECO:0007669"/>
    <property type="project" value="InterPro"/>
</dbReference>
<comment type="caution">
    <text evidence="11">The sequence shown here is derived from an EMBL/GenBank/DDBJ whole genome shotgun (WGS) entry which is preliminary data.</text>
</comment>
<evidence type="ECO:0000256" key="9">
    <source>
        <dbReference type="ARBA" id="ARBA00041275"/>
    </source>
</evidence>
<gene>
    <name evidence="11" type="primary">Ddc</name>
    <name evidence="11" type="ORF">CEXT_705841</name>
</gene>
<dbReference type="EMBL" id="BPLR01018555">
    <property type="protein sequence ID" value="GIZ00536.1"/>
    <property type="molecule type" value="Genomic_DNA"/>
</dbReference>
<accession>A0AAV4Y278</accession>
<keyword evidence="4" id="KW-0210">Decarboxylase</keyword>
<dbReference type="GO" id="GO:0005737">
    <property type="term" value="C:cytoplasm"/>
    <property type="evidence" value="ECO:0007669"/>
    <property type="project" value="TreeGrafter"/>
</dbReference>
<evidence type="ECO:0000256" key="5">
    <source>
        <dbReference type="ARBA" id="ARBA00022898"/>
    </source>
</evidence>
<dbReference type="InterPro" id="IPR010977">
    <property type="entry name" value="Aromatic_deC"/>
</dbReference>
<keyword evidence="5 10" id="KW-0663">Pyridoxal phosphate</keyword>
<dbReference type="GO" id="GO:0042427">
    <property type="term" value="P:serotonin biosynthetic process"/>
    <property type="evidence" value="ECO:0007669"/>
    <property type="project" value="TreeGrafter"/>
</dbReference>
<dbReference type="PRINTS" id="PR00800">
    <property type="entry name" value="YHDCRBOXLASE"/>
</dbReference>
<comment type="cofactor">
    <cofactor evidence="1 10">
        <name>pyridoxal 5'-phosphate</name>
        <dbReference type="ChEBI" id="CHEBI:597326"/>
    </cofactor>
</comment>